<proteinExistence type="predicted"/>
<dbReference type="Proteomes" id="UP001163603">
    <property type="component" value="Chromosome 9"/>
</dbReference>
<evidence type="ECO:0000313" key="2">
    <source>
        <dbReference type="Proteomes" id="UP001163603"/>
    </source>
</evidence>
<keyword evidence="2" id="KW-1185">Reference proteome</keyword>
<comment type="caution">
    <text evidence="1">The sequence shown here is derived from an EMBL/GenBank/DDBJ whole genome shotgun (WGS) entry which is preliminary data.</text>
</comment>
<protein>
    <submittedName>
        <fullName evidence="1">Uncharacterized protein</fullName>
    </submittedName>
</protein>
<dbReference type="EMBL" id="CM047744">
    <property type="protein sequence ID" value="KAJ0028506.1"/>
    <property type="molecule type" value="Genomic_DNA"/>
</dbReference>
<organism evidence="1 2">
    <name type="scientific">Pistacia integerrima</name>
    <dbReference type="NCBI Taxonomy" id="434235"/>
    <lineage>
        <taxon>Eukaryota</taxon>
        <taxon>Viridiplantae</taxon>
        <taxon>Streptophyta</taxon>
        <taxon>Embryophyta</taxon>
        <taxon>Tracheophyta</taxon>
        <taxon>Spermatophyta</taxon>
        <taxon>Magnoliopsida</taxon>
        <taxon>eudicotyledons</taxon>
        <taxon>Gunneridae</taxon>
        <taxon>Pentapetalae</taxon>
        <taxon>rosids</taxon>
        <taxon>malvids</taxon>
        <taxon>Sapindales</taxon>
        <taxon>Anacardiaceae</taxon>
        <taxon>Pistacia</taxon>
    </lineage>
</organism>
<reference evidence="2" key="1">
    <citation type="journal article" date="2023" name="G3 (Bethesda)">
        <title>Genome assembly and association tests identify interacting loci associated with vigor, precocity, and sex in interspecific pistachio rootstocks.</title>
        <authorList>
            <person name="Palmer W."/>
            <person name="Jacygrad E."/>
            <person name="Sagayaradj S."/>
            <person name="Cavanaugh K."/>
            <person name="Han R."/>
            <person name="Bertier L."/>
            <person name="Beede B."/>
            <person name="Kafkas S."/>
            <person name="Golino D."/>
            <person name="Preece J."/>
            <person name="Michelmore R."/>
        </authorList>
    </citation>
    <scope>NUCLEOTIDE SEQUENCE [LARGE SCALE GENOMIC DNA]</scope>
</reference>
<gene>
    <name evidence="1" type="ORF">Pint_36117</name>
</gene>
<evidence type="ECO:0000313" key="1">
    <source>
        <dbReference type="EMBL" id="KAJ0028506.1"/>
    </source>
</evidence>
<accession>A0ACC0Y292</accession>
<name>A0ACC0Y292_9ROSI</name>
<sequence>MAPSCLLPLLCLLTTATVTAVATTITIPLTPLAIKHASSDPHKLLNSLAISSLSRAQHLKSKSQIKTKTNSSSSISTPLTGHSYGGYTISLSFGTPPQTTTFIFDTGSSLVWFPCTAHYRCSRCSFPNVSPSHISTFIPKKSSTSKIIGCSNPICAWIFGSEVAARCKNCDPNDQACSQTCPPYLVQYGLGSTAGFLLSETLEFPNKKRPDFLVGCSIVSNRQPAGIGGFGRGKESLPSQLGVGKFSYCLISRKLDDTSVSSNLVLDTGTSNVRYTPFLKNPRGVNSAFGEYYYVLLRKVIVGNRHVKVPYRFLVPGSDGNGGTIVDSGSTFTFVEKPVFDAVAEEFIKQVGNDSRAAKEEIQTGLRPCFKISGDKSVNIPKLTFQFKGGSKMALPLENYFAYHGNESVICLMIVTDNAVEPGSSSTGPTIILGSFQLQNFYVEFNLGNEKFGFARKKCS</sequence>